<gene>
    <name evidence="4" type="ORF">A2751_01265</name>
</gene>
<protein>
    <recommendedName>
        <fullName evidence="3">Response regulatory domain-containing protein</fullName>
    </recommendedName>
</protein>
<dbReference type="PANTHER" id="PTHR44591">
    <property type="entry name" value="STRESS RESPONSE REGULATOR PROTEIN 1"/>
    <property type="match status" value="1"/>
</dbReference>
<dbReference type="AlphaFoldDB" id="A0A1F5NMG2"/>
<dbReference type="PANTHER" id="PTHR44591:SF23">
    <property type="entry name" value="CHEY SUBFAMILY"/>
    <property type="match status" value="1"/>
</dbReference>
<dbReference type="Proteomes" id="UP000176864">
    <property type="component" value="Unassembled WGS sequence"/>
</dbReference>
<name>A0A1F5NMG2_9BACT</name>
<sequence>MAKILVVEDELMMRDLVVRKLASNGFDVKIAADGKEALVVWRTEAPDLVLLDLIMPEMDGFEVLQQVRSEKNSGLSNTPVIVLSNLWSNEDILKAQNLKIQGYLVKAYYTPDDILQKVKEVLKINN</sequence>
<dbReference type="InterPro" id="IPR001789">
    <property type="entry name" value="Sig_transdc_resp-reg_receiver"/>
</dbReference>
<evidence type="ECO:0000256" key="2">
    <source>
        <dbReference type="PROSITE-ProRule" id="PRU00169"/>
    </source>
</evidence>
<dbReference type="SMART" id="SM00448">
    <property type="entry name" value="REC"/>
    <property type="match status" value="1"/>
</dbReference>
<evidence type="ECO:0000313" key="4">
    <source>
        <dbReference type="EMBL" id="OGE78808.1"/>
    </source>
</evidence>
<feature type="modified residue" description="4-aspartylphosphate" evidence="2">
    <location>
        <position position="52"/>
    </location>
</feature>
<dbReference type="GO" id="GO:0000160">
    <property type="term" value="P:phosphorelay signal transduction system"/>
    <property type="evidence" value="ECO:0007669"/>
    <property type="project" value="InterPro"/>
</dbReference>
<evidence type="ECO:0000259" key="3">
    <source>
        <dbReference type="PROSITE" id="PS50110"/>
    </source>
</evidence>
<dbReference type="EMBL" id="MFEK01000013">
    <property type="protein sequence ID" value="OGE78808.1"/>
    <property type="molecule type" value="Genomic_DNA"/>
</dbReference>
<feature type="domain" description="Response regulatory" evidence="3">
    <location>
        <begin position="3"/>
        <end position="121"/>
    </location>
</feature>
<dbReference type="STRING" id="1817824.A2751_01265"/>
<evidence type="ECO:0000313" key="5">
    <source>
        <dbReference type="Proteomes" id="UP000176864"/>
    </source>
</evidence>
<evidence type="ECO:0000256" key="1">
    <source>
        <dbReference type="ARBA" id="ARBA00022553"/>
    </source>
</evidence>
<dbReference type="PROSITE" id="PS50110">
    <property type="entry name" value="RESPONSE_REGULATORY"/>
    <property type="match status" value="1"/>
</dbReference>
<organism evidence="4 5">
    <name type="scientific">Candidatus Doudnabacteria bacterium RIFCSPHIGHO2_01_FULL_46_14</name>
    <dbReference type="NCBI Taxonomy" id="1817824"/>
    <lineage>
        <taxon>Bacteria</taxon>
        <taxon>Candidatus Doudnaibacteriota</taxon>
    </lineage>
</organism>
<dbReference type="Gene3D" id="3.40.50.2300">
    <property type="match status" value="1"/>
</dbReference>
<dbReference type="CDD" id="cd17574">
    <property type="entry name" value="REC_OmpR"/>
    <property type="match status" value="1"/>
</dbReference>
<accession>A0A1F5NMG2</accession>
<dbReference type="InterPro" id="IPR050595">
    <property type="entry name" value="Bact_response_regulator"/>
</dbReference>
<reference evidence="4 5" key="1">
    <citation type="journal article" date="2016" name="Nat. Commun.">
        <title>Thousands of microbial genomes shed light on interconnected biogeochemical processes in an aquifer system.</title>
        <authorList>
            <person name="Anantharaman K."/>
            <person name="Brown C.T."/>
            <person name="Hug L.A."/>
            <person name="Sharon I."/>
            <person name="Castelle C.J."/>
            <person name="Probst A.J."/>
            <person name="Thomas B.C."/>
            <person name="Singh A."/>
            <person name="Wilkins M.J."/>
            <person name="Karaoz U."/>
            <person name="Brodie E.L."/>
            <person name="Williams K.H."/>
            <person name="Hubbard S.S."/>
            <person name="Banfield J.F."/>
        </authorList>
    </citation>
    <scope>NUCLEOTIDE SEQUENCE [LARGE SCALE GENOMIC DNA]</scope>
</reference>
<comment type="caution">
    <text evidence="4">The sequence shown here is derived from an EMBL/GenBank/DDBJ whole genome shotgun (WGS) entry which is preliminary data.</text>
</comment>
<dbReference type="Pfam" id="PF00072">
    <property type="entry name" value="Response_reg"/>
    <property type="match status" value="1"/>
</dbReference>
<keyword evidence="1 2" id="KW-0597">Phosphoprotein</keyword>
<dbReference type="SUPFAM" id="SSF52172">
    <property type="entry name" value="CheY-like"/>
    <property type="match status" value="1"/>
</dbReference>
<dbReference type="InterPro" id="IPR011006">
    <property type="entry name" value="CheY-like_superfamily"/>
</dbReference>
<proteinExistence type="predicted"/>